<feature type="domain" description="Conserved virulence factor B-like winged helix" evidence="3">
    <location>
        <begin position="225"/>
        <end position="282"/>
    </location>
</feature>
<dbReference type="InterPro" id="IPR040764">
    <property type="entry name" value="CvfB_WH"/>
</dbReference>
<protein>
    <recommendedName>
        <fullName evidence="8">DNA-binding protein</fullName>
    </recommendedName>
</protein>
<dbReference type="InterPro" id="IPR014464">
    <property type="entry name" value="CvfB_fam"/>
</dbReference>
<accession>A0A125W1C7</accession>
<evidence type="ECO:0000313" key="6">
    <source>
        <dbReference type="EMBL" id="EFM81200.1"/>
    </source>
</evidence>
<dbReference type="AlphaFoldDB" id="A0A125W1C7"/>
<comment type="similarity">
    <text evidence="1">Belongs to the CvfB family.</text>
</comment>
<evidence type="ECO:0000259" key="3">
    <source>
        <dbReference type="Pfam" id="PF17783"/>
    </source>
</evidence>
<proteinExistence type="inferred from homology"/>
<evidence type="ECO:0000259" key="5">
    <source>
        <dbReference type="Pfam" id="PF21543"/>
    </source>
</evidence>
<evidence type="ECO:0008006" key="8">
    <source>
        <dbReference type="Google" id="ProtNLM"/>
    </source>
</evidence>
<dbReference type="Pfam" id="PF21543">
    <property type="entry name" value="CvfB_2nd"/>
    <property type="match status" value="1"/>
</dbReference>
<dbReference type="Proteomes" id="UP000004846">
    <property type="component" value="Unassembled WGS sequence"/>
</dbReference>
<gene>
    <name evidence="6" type="ORF">HMPREF9498_03139</name>
</gene>
<dbReference type="InterPro" id="IPR048588">
    <property type="entry name" value="CvfB_S1_2nd"/>
</dbReference>
<dbReference type="InterPro" id="IPR012340">
    <property type="entry name" value="NA-bd_OB-fold"/>
</dbReference>
<evidence type="ECO:0000256" key="1">
    <source>
        <dbReference type="PIRNR" id="PIRNR012524"/>
    </source>
</evidence>
<dbReference type="InterPro" id="IPR048587">
    <property type="entry name" value="CvfB_S1_3rd"/>
</dbReference>
<dbReference type="Gene3D" id="1.10.10.10">
    <property type="entry name" value="Winged helix-like DNA-binding domain superfamily/Winged helix DNA-binding domain"/>
    <property type="match status" value="1"/>
</dbReference>
<feature type="domain" description="Conserved virulence factor B first S1" evidence="2">
    <location>
        <begin position="11"/>
        <end position="61"/>
    </location>
</feature>
<dbReference type="Gene3D" id="2.40.50.140">
    <property type="entry name" value="Nucleic acid-binding proteins"/>
    <property type="match status" value="2"/>
</dbReference>
<evidence type="ECO:0000259" key="4">
    <source>
        <dbReference type="Pfam" id="PF21191"/>
    </source>
</evidence>
<dbReference type="HOGENOM" id="CLU_064885_0_0_9"/>
<dbReference type="Pfam" id="PF21191">
    <property type="entry name" value="CvfB_1st"/>
    <property type="match status" value="1"/>
</dbReference>
<organism evidence="6 7">
    <name type="scientific">Enterococcus faecalis TX4248</name>
    <dbReference type="NCBI Taxonomy" id="749495"/>
    <lineage>
        <taxon>Bacteria</taxon>
        <taxon>Bacillati</taxon>
        <taxon>Bacillota</taxon>
        <taxon>Bacilli</taxon>
        <taxon>Lactobacillales</taxon>
        <taxon>Enterococcaceae</taxon>
        <taxon>Enterococcus</taxon>
    </lineage>
</organism>
<feature type="domain" description="Conserved virulence factor B second S1" evidence="4">
    <location>
        <begin position="71"/>
        <end position="132"/>
    </location>
</feature>
<dbReference type="Pfam" id="PF13509">
    <property type="entry name" value="S1_2"/>
    <property type="match status" value="1"/>
</dbReference>
<dbReference type="PANTHER" id="PTHR37296:SF1">
    <property type="entry name" value="CONSERVED VIRULENCE FACTOR B"/>
    <property type="match status" value="1"/>
</dbReference>
<reference evidence="6 7" key="1">
    <citation type="submission" date="2010-07" db="EMBL/GenBank/DDBJ databases">
        <authorList>
            <person name="Sid Ahmed O."/>
        </authorList>
    </citation>
    <scope>NUCLEOTIDE SEQUENCE [LARGE SCALE GENOMIC DNA]</scope>
    <source>
        <strain evidence="6 7">TX4248</strain>
    </source>
</reference>
<name>A0A125W1C7_ENTFL</name>
<dbReference type="PANTHER" id="PTHR37296">
    <property type="entry name" value="CONSERVED VIRULENCE FACTOR B"/>
    <property type="match status" value="1"/>
</dbReference>
<dbReference type="InterPro" id="IPR039566">
    <property type="entry name" value="CvfB_S1_st"/>
</dbReference>
<comment type="caution">
    <text evidence="6">The sequence shown here is derived from an EMBL/GenBank/DDBJ whole genome shotgun (WGS) entry which is preliminary data.</text>
</comment>
<dbReference type="EMBL" id="AEBR01000110">
    <property type="protein sequence ID" value="EFM81200.1"/>
    <property type="molecule type" value="Genomic_DNA"/>
</dbReference>
<dbReference type="Pfam" id="PF17783">
    <property type="entry name" value="WHD_CvfB"/>
    <property type="match status" value="1"/>
</dbReference>
<sequence length="293" mass="33079">MRELLATTFTGIVVDENEQFYFVQKNGITFRLKKEEGTHAIGEAVEGFGYLNQKQEPALTTTIPTVRIGSYGFGTVTGTRRDLGVFVDVGLPDKDVVISLDELPTMRELWPKKEDRVMVTLKVDSKDRIWGELADEKVFKAMAKRGNAEMQNKNLTGHVYRLKLAGTYILTDDLYIGFIHPSERFQEPRLGEKVVGRVIGVRPDGVLNLSLKPRSHEVISDDALMILTFLERANDHQIPFTDKSSPDEIKQTFGISKAQFKRALGHLMKQKLIKQEDGKTILIGSLEQSKEKN</sequence>
<dbReference type="InterPro" id="IPR036388">
    <property type="entry name" value="WH-like_DNA-bd_sf"/>
</dbReference>
<dbReference type="RefSeq" id="WP_002357641.1">
    <property type="nucleotide sequence ID" value="NZ_GL454489.1"/>
</dbReference>
<evidence type="ECO:0000313" key="7">
    <source>
        <dbReference type="Proteomes" id="UP000004846"/>
    </source>
</evidence>
<evidence type="ECO:0000259" key="2">
    <source>
        <dbReference type="Pfam" id="PF13509"/>
    </source>
</evidence>
<dbReference type="Gene3D" id="2.40.50.330">
    <property type="match status" value="1"/>
</dbReference>
<feature type="domain" description="Conserved virulence factor B third S1" evidence="5">
    <location>
        <begin position="139"/>
        <end position="213"/>
    </location>
</feature>
<dbReference type="PIRSF" id="PIRSF012524">
    <property type="entry name" value="YitL_S1"/>
    <property type="match status" value="1"/>
</dbReference>